<keyword evidence="9" id="KW-1185">Reference proteome</keyword>
<comment type="caution">
    <text evidence="8">The sequence shown here is derived from an EMBL/GenBank/DDBJ whole genome shotgun (WGS) entry which is preliminary data.</text>
</comment>
<sequence length="283" mass="32052">MEYVTLNNGIKMPLLGFGVFQIPDPAECERSVIDAIAAGYRLLDTATSYMNEKAVGAAVKKSGIDRAELFITSKLWVQDTGYDNTRIAIDKSLQRLQLDYLDLYLIHQPYGDVHGSWRAMAEAYRAGKLRAIGVSNFEPDRLMDLIAFNEVRPAINQIEVNPWHQQDDSTAFMRDNGVQAEAWAPFAEGKNNLFHNEVLVAIAAKYNKSVGQVVLRWLVQRNIVALAKTTRRERMAENLDVFDFRLDDADLARIAALENGVSSFFSHRDPAIVKWMSERRLEL</sequence>
<evidence type="ECO:0000256" key="2">
    <source>
        <dbReference type="ARBA" id="ARBA00022857"/>
    </source>
</evidence>
<keyword evidence="3" id="KW-0560">Oxidoreductase</keyword>
<name>A0A6L5QML3_9BURK</name>
<reference evidence="8 9" key="1">
    <citation type="submission" date="2019-11" db="EMBL/GenBank/DDBJ databases">
        <title>Novel species isolated from a subtropical stream in China.</title>
        <authorList>
            <person name="Lu H."/>
        </authorList>
    </citation>
    <scope>NUCLEOTIDE SEQUENCE [LARGE SCALE GENOMIC DNA]</scope>
    <source>
        <strain evidence="8 9">FT25W</strain>
    </source>
</reference>
<evidence type="ECO:0000256" key="6">
    <source>
        <dbReference type="PIRSR" id="PIRSR000097-3"/>
    </source>
</evidence>
<dbReference type="GO" id="GO:0016616">
    <property type="term" value="F:oxidoreductase activity, acting on the CH-OH group of donors, NAD or NADP as acceptor"/>
    <property type="evidence" value="ECO:0007669"/>
    <property type="project" value="UniProtKB-ARBA"/>
</dbReference>
<evidence type="ECO:0000256" key="4">
    <source>
        <dbReference type="PIRSR" id="PIRSR000097-1"/>
    </source>
</evidence>
<dbReference type="PIRSF" id="PIRSF000097">
    <property type="entry name" value="AKR"/>
    <property type="match status" value="1"/>
</dbReference>
<dbReference type="Pfam" id="PF00248">
    <property type="entry name" value="Aldo_ket_red"/>
    <property type="match status" value="1"/>
</dbReference>
<organism evidence="8 9">
    <name type="scientific">Duganella alba</name>
    <dbReference type="NCBI Taxonomy" id="2666081"/>
    <lineage>
        <taxon>Bacteria</taxon>
        <taxon>Pseudomonadati</taxon>
        <taxon>Pseudomonadota</taxon>
        <taxon>Betaproteobacteria</taxon>
        <taxon>Burkholderiales</taxon>
        <taxon>Oxalobacteraceae</taxon>
        <taxon>Telluria group</taxon>
        <taxon>Duganella</taxon>
    </lineage>
</organism>
<feature type="domain" description="NADP-dependent oxidoreductase" evidence="7">
    <location>
        <begin position="16"/>
        <end position="257"/>
    </location>
</feature>
<evidence type="ECO:0000256" key="5">
    <source>
        <dbReference type="PIRSR" id="PIRSR000097-2"/>
    </source>
</evidence>
<keyword evidence="2" id="KW-0521">NADP</keyword>
<proteinExistence type="inferred from homology"/>
<feature type="binding site" evidence="5">
    <location>
        <position position="107"/>
    </location>
    <ligand>
        <name>substrate</name>
    </ligand>
</feature>
<evidence type="ECO:0000256" key="3">
    <source>
        <dbReference type="ARBA" id="ARBA00023002"/>
    </source>
</evidence>
<accession>A0A6L5QML3</accession>
<dbReference type="PRINTS" id="PR00069">
    <property type="entry name" value="ALDKETRDTASE"/>
</dbReference>
<dbReference type="EMBL" id="WKJM01000026">
    <property type="protein sequence ID" value="MRX10939.1"/>
    <property type="molecule type" value="Genomic_DNA"/>
</dbReference>
<feature type="site" description="Lowers pKa of active site Tyr" evidence="6">
    <location>
        <position position="74"/>
    </location>
</feature>
<dbReference type="Gene3D" id="3.20.20.100">
    <property type="entry name" value="NADP-dependent oxidoreductase domain"/>
    <property type="match status" value="1"/>
</dbReference>
<dbReference type="PROSITE" id="PS00798">
    <property type="entry name" value="ALDOKETO_REDUCTASE_1"/>
    <property type="match status" value="1"/>
</dbReference>
<comment type="similarity">
    <text evidence="1">Belongs to the aldo/keto reductase family.</text>
</comment>
<dbReference type="FunFam" id="3.20.20.100:FF:000015">
    <property type="entry name" value="Oxidoreductase, aldo/keto reductase family"/>
    <property type="match status" value="1"/>
</dbReference>
<dbReference type="InterPro" id="IPR036812">
    <property type="entry name" value="NAD(P)_OxRdtase_dom_sf"/>
</dbReference>
<dbReference type="PANTHER" id="PTHR43827">
    <property type="entry name" value="2,5-DIKETO-D-GLUCONIC ACID REDUCTASE"/>
    <property type="match status" value="1"/>
</dbReference>
<evidence type="ECO:0000313" key="8">
    <source>
        <dbReference type="EMBL" id="MRX10939.1"/>
    </source>
</evidence>
<dbReference type="CDD" id="cd19133">
    <property type="entry name" value="AKR_AKR5F1"/>
    <property type="match status" value="1"/>
</dbReference>
<evidence type="ECO:0000256" key="1">
    <source>
        <dbReference type="ARBA" id="ARBA00007905"/>
    </source>
</evidence>
<dbReference type="InterPro" id="IPR018170">
    <property type="entry name" value="Aldo/ket_reductase_CS"/>
</dbReference>
<dbReference type="InterPro" id="IPR020471">
    <property type="entry name" value="AKR"/>
</dbReference>
<gene>
    <name evidence="8" type="ORF">GJ697_24255</name>
</gene>
<dbReference type="PANTHER" id="PTHR43827:SF3">
    <property type="entry name" value="NADP-DEPENDENT OXIDOREDUCTASE DOMAIN-CONTAINING PROTEIN"/>
    <property type="match status" value="1"/>
</dbReference>
<evidence type="ECO:0000313" key="9">
    <source>
        <dbReference type="Proteomes" id="UP000481037"/>
    </source>
</evidence>
<dbReference type="SUPFAM" id="SSF51430">
    <property type="entry name" value="NAD(P)-linked oxidoreductase"/>
    <property type="match status" value="1"/>
</dbReference>
<protein>
    <submittedName>
        <fullName evidence="8">Aldo/keto reductase</fullName>
    </submittedName>
</protein>
<dbReference type="Proteomes" id="UP000481037">
    <property type="component" value="Unassembled WGS sequence"/>
</dbReference>
<dbReference type="RefSeq" id="WP_154368839.1">
    <property type="nucleotide sequence ID" value="NZ_WKJM01000026.1"/>
</dbReference>
<evidence type="ECO:0000259" key="7">
    <source>
        <dbReference type="Pfam" id="PF00248"/>
    </source>
</evidence>
<feature type="active site" description="Proton donor" evidence="4">
    <location>
        <position position="49"/>
    </location>
</feature>
<dbReference type="InterPro" id="IPR023210">
    <property type="entry name" value="NADP_OxRdtase_dom"/>
</dbReference>
<dbReference type="AlphaFoldDB" id="A0A6L5QML3"/>